<dbReference type="SMART" id="SM00342">
    <property type="entry name" value="HTH_ARAC"/>
    <property type="match status" value="1"/>
</dbReference>
<gene>
    <name evidence="2" type="ORF">KCG49_01440</name>
</gene>
<dbReference type="AlphaFoldDB" id="A0A9X1JLY2"/>
<proteinExistence type="predicted"/>
<dbReference type="RefSeq" id="WP_218544392.1">
    <property type="nucleotide sequence ID" value="NZ_JAGSPD010000001.1"/>
</dbReference>
<dbReference type="InterPro" id="IPR018060">
    <property type="entry name" value="HTH_AraC"/>
</dbReference>
<dbReference type="GO" id="GO:0003700">
    <property type="term" value="F:DNA-binding transcription factor activity"/>
    <property type="evidence" value="ECO:0007669"/>
    <property type="project" value="InterPro"/>
</dbReference>
<protein>
    <submittedName>
        <fullName evidence="2">Helix-turn-helix transcriptional regulator</fullName>
    </submittedName>
</protein>
<dbReference type="EMBL" id="JAGSPD010000001">
    <property type="protein sequence ID" value="MBV7267850.1"/>
    <property type="molecule type" value="Genomic_DNA"/>
</dbReference>
<evidence type="ECO:0000313" key="3">
    <source>
        <dbReference type="Proteomes" id="UP001138894"/>
    </source>
</evidence>
<dbReference type="PROSITE" id="PS01124">
    <property type="entry name" value="HTH_ARAC_FAMILY_2"/>
    <property type="match status" value="1"/>
</dbReference>
<feature type="domain" description="HTH araC/xylS-type" evidence="1">
    <location>
        <begin position="237"/>
        <end position="335"/>
    </location>
</feature>
<evidence type="ECO:0000313" key="2">
    <source>
        <dbReference type="EMBL" id="MBV7267850.1"/>
    </source>
</evidence>
<evidence type="ECO:0000259" key="1">
    <source>
        <dbReference type="PROSITE" id="PS01124"/>
    </source>
</evidence>
<dbReference type="GO" id="GO:0043565">
    <property type="term" value="F:sequence-specific DNA binding"/>
    <property type="evidence" value="ECO:0007669"/>
    <property type="project" value="InterPro"/>
</dbReference>
<dbReference type="InterPro" id="IPR053142">
    <property type="entry name" value="PchR_regulatory_protein"/>
</dbReference>
<dbReference type="Proteomes" id="UP001138894">
    <property type="component" value="Unassembled WGS sequence"/>
</dbReference>
<dbReference type="PANTHER" id="PTHR47893:SF1">
    <property type="entry name" value="REGULATORY PROTEIN PCHR"/>
    <property type="match status" value="1"/>
</dbReference>
<dbReference type="PANTHER" id="PTHR47893">
    <property type="entry name" value="REGULATORY PROTEIN PCHR"/>
    <property type="match status" value="1"/>
</dbReference>
<keyword evidence="3" id="KW-1185">Reference proteome</keyword>
<accession>A0A9X1JLY2</accession>
<reference evidence="2" key="1">
    <citation type="submission" date="2021-04" db="EMBL/GenBank/DDBJ databases">
        <authorList>
            <person name="Pira H."/>
            <person name="Risdian C."/>
            <person name="Wink J."/>
        </authorList>
    </citation>
    <scope>NUCLEOTIDE SEQUENCE</scope>
    <source>
        <strain evidence="2">WHY3</strain>
    </source>
</reference>
<name>A0A9X1JLY2_9FLAO</name>
<comment type="caution">
    <text evidence="2">The sequence shown here is derived from an EMBL/GenBank/DDBJ whole genome shotgun (WGS) entry which is preliminary data.</text>
</comment>
<sequence>MIEIAINPTNTRDIVTHISEYLNGSIIERWGEAVMTVDNENAQGKITFIPFDWGVNLLDFNITFRKEFVLRIEAEEFNPVRFVYNLEGYFLHRFGVQNTEYRTEQFQSVIFTNKTNGVNFMHFPKGVRLKTNVIQIVRKEFLKKRTSNVSTLNKKLYEVFVDTDHENRFVHYGELNLKMADLVKSIHNIKSKGMLRILKVEAKIYEILSLHIQQHDKSTNGKRLPKSLTKSELKIIKKVSDVIRKEPSQQYTLDKISLDYGLSQAKLQEGFKFLYTRTVTEFIRHVRIELARDLMRNSDLNISQIVYTIGFTSRSYFSKIFKEKYGISPNEFKKQIVSKVSVAA</sequence>
<dbReference type="Pfam" id="PF12833">
    <property type="entry name" value="HTH_18"/>
    <property type="match status" value="1"/>
</dbReference>
<organism evidence="2 3">
    <name type="scientific">Winogradskyella luteola</name>
    <dbReference type="NCBI Taxonomy" id="2828330"/>
    <lineage>
        <taxon>Bacteria</taxon>
        <taxon>Pseudomonadati</taxon>
        <taxon>Bacteroidota</taxon>
        <taxon>Flavobacteriia</taxon>
        <taxon>Flavobacteriales</taxon>
        <taxon>Flavobacteriaceae</taxon>
        <taxon>Winogradskyella</taxon>
    </lineage>
</organism>